<reference evidence="3 4" key="1">
    <citation type="submission" date="2014-05" db="EMBL/GenBank/DDBJ databases">
        <title>Draft Genome Sequence of Nitratireductor basaltis Strain UMTGB225, A Marine Bacterium Isolated from Green Barrel Tunicate.</title>
        <authorList>
            <person name="Gan H.Y."/>
        </authorList>
    </citation>
    <scope>NUCLEOTIDE SEQUENCE [LARGE SCALE GENOMIC DNA]</scope>
    <source>
        <strain evidence="3 4">UMTGB225</strain>
    </source>
</reference>
<dbReference type="InterPro" id="IPR015943">
    <property type="entry name" value="WD40/YVTN_repeat-like_dom_sf"/>
</dbReference>
<comment type="caution">
    <text evidence="3">The sequence shown here is derived from an EMBL/GenBank/DDBJ whole genome shotgun (WGS) entry which is preliminary data.</text>
</comment>
<accession>A0A084U6M7</accession>
<name>A0A084U6M7_9HYPH</name>
<dbReference type="InterPro" id="IPR011044">
    <property type="entry name" value="Quino_amine_DH_bsu"/>
</dbReference>
<evidence type="ECO:0000259" key="2">
    <source>
        <dbReference type="Pfam" id="PF13449"/>
    </source>
</evidence>
<feature type="chain" id="PRO_5001783171" description="Phytase-like domain-containing protein" evidence="1">
    <location>
        <begin position="30"/>
        <end position="738"/>
    </location>
</feature>
<dbReference type="SUPFAM" id="SSF50969">
    <property type="entry name" value="YVTN repeat-like/Quinoprotein amine dehydrogenase"/>
    <property type="match status" value="1"/>
</dbReference>
<dbReference type="PANTHER" id="PTHR46928:SF1">
    <property type="entry name" value="MESENCHYME-SPECIFIC CELL SURFACE GLYCOPROTEIN"/>
    <property type="match status" value="1"/>
</dbReference>
<dbReference type="Pfam" id="PF13449">
    <property type="entry name" value="Phytase-like"/>
    <property type="match status" value="1"/>
</dbReference>
<sequence>MMTSYHTRKTILGAMAAALLAGTANPAFAESAFNRIATFPVAANLPADMDQATETSSEIIAATADGNMLVYSDSPLGAVGFIDISDAQNPQAAGVVKLEGEPTSVVVSGSKALAGINTSQSYTAPSGRLAVIDIAGREAEMTCELAGQPDSLALSKDRQFLAVAIENERDEDLNDGALPQLPAGVLQVFAMQDGAPDCDSVKTVELTGLAEVGADDPEPEFVDFNDSNEIVVSLQENNHFAVVSAESGEIVSHFPAGKTSAENVDLKDDGAILFTETMPETAREPDAVKWLDNDRFVAANEGDYQGGSRGFTIFSKNGDVLFDSGSDLEHQAALAGHYPDKRSDAKGAEPEGLEVAEIGGETYIFVALERASLVAVYRDTGETPEFVQVLPSGVGPEGLVAVPERNLLVTANETDLGEDGAARSHIMIYELQDGEAAYPTIVSEMKDGQPIGWGALSGLSADPATDGKLYAINDSFYANQPAIFTVDATSKPARITGKMVVTRNGNPAQKLDLEGIVADGKGGFWLASEGNTAKLTPHALLHVDADGEIGEEIALPAALISQEKRFGMEGVTIVGEGDDQMLVMAIQREWNDDAEGLVKLVTYKPSDESWAAVHYPLDKPDAGWVGLSEITAHDGKLYIVERDNQIGDAARIKRLFAVELEGFEPAELGGELPVVEKTLVRDLLPDMKAATNEYVVDKIEGFAIDRAGTAYFVTDNDGVDDSSGETIFVNLGPINAVN</sequence>
<dbReference type="Proteomes" id="UP000053675">
    <property type="component" value="Unassembled WGS sequence"/>
</dbReference>
<dbReference type="Gene3D" id="2.130.10.10">
    <property type="entry name" value="YVTN repeat-like/Quinoprotein amine dehydrogenase"/>
    <property type="match status" value="1"/>
</dbReference>
<feature type="signal peptide" evidence="1">
    <location>
        <begin position="1"/>
        <end position="29"/>
    </location>
</feature>
<dbReference type="InterPro" id="IPR052956">
    <property type="entry name" value="Mesenchyme-surface_protein"/>
</dbReference>
<evidence type="ECO:0000313" key="3">
    <source>
        <dbReference type="EMBL" id="KFB08613.1"/>
    </source>
</evidence>
<dbReference type="PATRIC" id="fig|472175.3.peg.2859"/>
<dbReference type="PANTHER" id="PTHR46928">
    <property type="entry name" value="MESENCHYME-SPECIFIC CELL SURFACE GLYCOPROTEIN"/>
    <property type="match status" value="1"/>
</dbReference>
<dbReference type="EMBL" id="JMQM01000002">
    <property type="protein sequence ID" value="KFB08613.1"/>
    <property type="molecule type" value="Genomic_DNA"/>
</dbReference>
<dbReference type="STRING" id="472175.EL18_02866"/>
<keyword evidence="1" id="KW-0732">Signal</keyword>
<protein>
    <recommendedName>
        <fullName evidence="2">Phytase-like domain-containing protein</fullName>
    </recommendedName>
</protein>
<proteinExistence type="predicted"/>
<feature type="domain" description="Phytase-like" evidence="2">
    <location>
        <begin position="452"/>
        <end position="717"/>
    </location>
</feature>
<dbReference type="eggNOG" id="COG4222">
    <property type="taxonomic scope" value="Bacteria"/>
</dbReference>
<evidence type="ECO:0000256" key="1">
    <source>
        <dbReference type="SAM" id="SignalP"/>
    </source>
</evidence>
<organism evidence="3 4">
    <name type="scientific">Nitratireductor basaltis</name>
    <dbReference type="NCBI Taxonomy" id="472175"/>
    <lineage>
        <taxon>Bacteria</taxon>
        <taxon>Pseudomonadati</taxon>
        <taxon>Pseudomonadota</taxon>
        <taxon>Alphaproteobacteria</taxon>
        <taxon>Hyphomicrobiales</taxon>
        <taxon>Phyllobacteriaceae</taxon>
        <taxon>Nitratireductor</taxon>
    </lineage>
</organism>
<dbReference type="SUPFAM" id="SSF63829">
    <property type="entry name" value="Calcium-dependent phosphotriesterase"/>
    <property type="match status" value="1"/>
</dbReference>
<dbReference type="InterPro" id="IPR027372">
    <property type="entry name" value="Phytase-like_dom"/>
</dbReference>
<gene>
    <name evidence="3" type="ORF">EL18_02866</name>
</gene>
<dbReference type="AlphaFoldDB" id="A0A084U6M7"/>
<keyword evidence="4" id="KW-1185">Reference proteome</keyword>
<evidence type="ECO:0000313" key="4">
    <source>
        <dbReference type="Proteomes" id="UP000053675"/>
    </source>
</evidence>